<sequence>MMSLFHFEWNDCCTLVTLLLLFKWWFNMCNVFTCNCYGQLNMVC</sequence>
<evidence type="ECO:0000313" key="1">
    <source>
        <dbReference type="EMBL" id="MBX56252.1"/>
    </source>
</evidence>
<dbReference type="EMBL" id="GGEC01075768">
    <property type="protein sequence ID" value="MBX56252.1"/>
    <property type="molecule type" value="Transcribed_RNA"/>
</dbReference>
<proteinExistence type="predicted"/>
<name>A0A2P2PNE2_RHIMU</name>
<reference evidence="1" key="1">
    <citation type="submission" date="2018-02" db="EMBL/GenBank/DDBJ databases">
        <title>Rhizophora mucronata_Transcriptome.</title>
        <authorList>
            <person name="Meera S.P."/>
            <person name="Sreeshan A."/>
            <person name="Augustine A."/>
        </authorList>
    </citation>
    <scope>NUCLEOTIDE SEQUENCE</scope>
    <source>
        <tissue evidence="1">Leaf</tissue>
    </source>
</reference>
<dbReference type="AlphaFoldDB" id="A0A2P2PNE2"/>
<organism evidence="1">
    <name type="scientific">Rhizophora mucronata</name>
    <name type="common">Asiatic mangrove</name>
    <dbReference type="NCBI Taxonomy" id="61149"/>
    <lineage>
        <taxon>Eukaryota</taxon>
        <taxon>Viridiplantae</taxon>
        <taxon>Streptophyta</taxon>
        <taxon>Embryophyta</taxon>
        <taxon>Tracheophyta</taxon>
        <taxon>Spermatophyta</taxon>
        <taxon>Magnoliopsida</taxon>
        <taxon>eudicotyledons</taxon>
        <taxon>Gunneridae</taxon>
        <taxon>Pentapetalae</taxon>
        <taxon>rosids</taxon>
        <taxon>fabids</taxon>
        <taxon>Malpighiales</taxon>
        <taxon>Rhizophoraceae</taxon>
        <taxon>Rhizophora</taxon>
    </lineage>
</organism>
<accession>A0A2P2PNE2</accession>
<protein>
    <submittedName>
        <fullName evidence="1">Uncharacterized protein</fullName>
    </submittedName>
</protein>